<feature type="domain" description="FAD-dependent urate hydroxylase HpyO/Asp monooxygenase CreE-like FAD/NAD(P)-binding" evidence="1">
    <location>
        <begin position="2"/>
        <end position="146"/>
    </location>
</feature>
<dbReference type="Gene3D" id="3.50.50.60">
    <property type="entry name" value="FAD/NAD(P)-binding domain"/>
    <property type="match status" value="1"/>
</dbReference>
<dbReference type="PANTHER" id="PTHR40254:SF1">
    <property type="entry name" value="BLR0577 PROTEIN"/>
    <property type="match status" value="1"/>
</dbReference>
<organism evidence="2 3">
    <name type="scientific">Streptomyces olivaceiscleroticus</name>
    <dbReference type="NCBI Taxonomy" id="68245"/>
    <lineage>
        <taxon>Bacteria</taxon>
        <taxon>Bacillati</taxon>
        <taxon>Actinomycetota</taxon>
        <taxon>Actinomycetes</taxon>
        <taxon>Kitasatosporales</taxon>
        <taxon>Streptomycetaceae</taxon>
        <taxon>Streptomyces</taxon>
    </lineage>
</organism>
<dbReference type="EMBL" id="BAAABY010000032">
    <property type="protein sequence ID" value="GAA0476343.1"/>
    <property type="molecule type" value="Genomic_DNA"/>
</dbReference>
<evidence type="ECO:0000313" key="2">
    <source>
        <dbReference type="EMBL" id="GAA0476343.1"/>
    </source>
</evidence>
<accession>A0ABN1AH69</accession>
<dbReference type="InterPro" id="IPR036188">
    <property type="entry name" value="FAD/NAD-bd_sf"/>
</dbReference>
<dbReference type="InterPro" id="IPR052189">
    <property type="entry name" value="L-asp_N-monooxygenase_NS-form"/>
</dbReference>
<dbReference type="Pfam" id="PF13454">
    <property type="entry name" value="NAD_binding_9"/>
    <property type="match status" value="1"/>
</dbReference>
<dbReference type="SUPFAM" id="SSF51905">
    <property type="entry name" value="FAD/NAD(P)-binding domain"/>
    <property type="match status" value="2"/>
</dbReference>
<reference evidence="2 3" key="1">
    <citation type="journal article" date="2019" name="Int. J. Syst. Evol. Microbiol.">
        <title>The Global Catalogue of Microorganisms (GCM) 10K type strain sequencing project: providing services to taxonomists for standard genome sequencing and annotation.</title>
        <authorList>
            <consortium name="The Broad Institute Genomics Platform"/>
            <consortium name="The Broad Institute Genome Sequencing Center for Infectious Disease"/>
            <person name="Wu L."/>
            <person name="Ma J."/>
        </authorList>
    </citation>
    <scope>NUCLEOTIDE SEQUENCE [LARGE SCALE GENOMIC DNA]</scope>
    <source>
        <strain evidence="2 3">JCM 4805</strain>
    </source>
</reference>
<evidence type="ECO:0000259" key="1">
    <source>
        <dbReference type="Pfam" id="PF13454"/>
    </source>
</evidence>
<sequence>MGAGATAASLLMQLSGVPGIDSIDLIAPGTAGLGTAFGATDPSVLCNTSVDVTSLTAHGTSDLLRYLAARGHPVGRDDFVPRYLVGQYARERLTRALQQLRSRGVRTRHVRSRVTGVAPGNDGRSYDVSLAGGHVLNGTDIALCLGADAPALPPALQPHTGSPQLLDSPYPTNRLTRLPDDARVLVLGSKLSAIDAGLVLCRSPRRRVTLTSPSAVLPAVRTRLRRMPTMHISSDDWRSLHPDDPEFDGKLARRLVRAVRRASPGGTVPRPRTAGTAEELLRRETQQARTGAVAWQDVMAELIDALNAHTCDWTQRQRDAFFTRHRPLIARYISAIPLPNAELLLSAMERRQLTVAPAQPRSLTPGPQGQGWHAHWPDGRDEHFDHLVCATGYRAPRLAVADGTLLLDAPGGTPPAIGTDLRIRLRSDGHAERIWALGACAGSRYPIVNYLRASAQHAENVAAQIRDTPQQLPLALDGRTSP</sequence>
<dbReference type="Proteomes" id="UP001500909">
    <property type="component" value="Unassembled WGS sequence"/>
</dbReference>
<comment type="caution">
    <text evidence="2">The sequence shown here is derived from an EMBL/GenBank/DDBJ whole genome shotgun (WGS) entry which is preliminary data.</text>
</comment>
<protein>
    <recommendedName>
        <fullName evidence="1">FAD-dependent urate hydroxylase HpyO/Asp monooxygenase CreE-like FAD/NAD(P)-binding domain-containing protein</fullName>
    </recommendedName>
</protein>
<dbReference type="PANTHER" id="PTHR40254">
    <property type="entry name" value="BLR0577 PROTEIN"/>
    <property type="match status" value="1"/>
</dbReference>
<gene>
    <name evidence="2" type="ORF">GCM10010361_46030</name>
</gene>
<name>A0ABN1AH69_9ACTN</name>
<keyword evidence="3" id="KW-1185">Reference proteome</keyword>
<dbReference type="InterPro" id="IPR038732">
    <property type="entry name" value="HpyO/CreE_NAD-binding"/>
</dbReference>
<evidence type="ECO:0000313" key="3">
    <source>
        <dbReference type="Proteomes" id="UP001500909"/>
    </source>
</evidence>
<proteinExistence type="predicted"/>